<feature type="chain" id="PRO_5020992066" evidence="3">
    <location>
        <begin position="28"/>
        <end position="405"/>
    </location>
</feature>
<evidence type="ECO:0000313" key="5">
    <source>
        <dbReference type="EMBL" id="TCT08529.1"/>
    </source>
</evidence>
<dbReference type="InterPro" id="IPR028082">
    <property type="entry name" value="Peripla_BP_I"/>
</dbReference>
<gene>
    <name evidence="5" type="ORF">EDC26_10580</name>
</gene>
<dbReference type="Proteomes" id="UP000295525">
    <property type="component" value="Unassembled WGS sequence"/>
</dbReference>
<dbReference type="EMBL" id="SMAJ01000005">
    <property type="protein sequence ID" value="TCT08529.1"/>
    <property type="molecule type" value="Genomic_DNA"/>
</dbReference>
<dbReference type="OrthoDB" id="9783240at2"/>
<evidence type="ECO:0000259" key="4">
    <source>
        <dbReference type="Pfam" id="PF13458"/>
    </source>
</evidence>
<dbReference type="CDD" id="cd06338">
    <property type="entry name" value="PBP1_ABC_ligand_binding-like"/>
    <property type="match status" value="1"/>
</dbReference>
<dbReference type="Gene3D" id="3.40.50.2300">
    <property type="match status" value="2"/>
</dbReference>
<keyword evidence="6" id="KW-1185">Reference proteome</keyword>
<organism evidence="5 6">
    <name type="scientific">Paralcaligenes ureilyticus</name>
    <dbReference type="NCBI Taxonomy" id="627131"/>
    <lineage>
        <taxon>Bacteria</taxon>
        <taxon>Pseudomonadati</taxon>
        <taxon>Pseudomonadota</taxon>
        <taxon>Betaproteobacteria</taxon>
        <taxon>Burkholderiales</taxon>
        <taxon>Alcaligenaceae</taxon>
        <taxon>Paralcaligenes</taxon>
    </lineage>
</organism>
<protein>
    <submittedName>
        <fullName evidence="5">Amino acid/amide ABC transporter substrate-binding protein (HAAT family)</fullName>
    </submittedName>
</protein>
<evidence type="ECO:0000256" key="2">
    <source>
        <dbReference type="ARBA" id="ARBA00022729"/>
    </source>
</evidence>
<evidence type="ECO:0000313" key="6">
    <source>
        <dbReference type="Proteomes" id="UP000295525"/>
    </source>
</evidence>
<comment type="caution">
    <text evidence="5">The sequence shown here is derived from an EMBL/GenBank/DDBJ whole genome shotgun (WGS) entry which is preliminary data.</text>
</comment>
<reference evidence="5 6" key="1">
    <citation type="submission" date="2019-03" db="EMBL/GenBank/DDBJ databases">
        <title>Genomic Encyclopedia of Type Strains, Phase IV (KMG-IV): sequencing the most valuable type-strain genomes for metagenomic binning, comparative biology and taxonomic classification.</title>
        <authorList>
            <person name="Goeker M."/>
        </authorList>
    </citation>
    <scope>NUCLEOTIDE SEQUENCE [LARGE SCALE GENOMIC DNA]</scope>
    <source>
        <strain evidence="5 6">DSM 24591</strain>
    </source>
</reference>
<dbReference type="Pfam" id="PF13458">
    <property type="entry name" value="Peripla_BP_6"/>
    <property type="match status" value="1"/>
</dbReference>
<dbReference type="SUPFAM" id="SSF53822">
    <property type="entry name" value="Periplasmic binding protein-like I"/>
    <property type="match status" value="1"/>
</dbReference>
<name>A0A4R3M8A6_9BURK</name>
<evidence type="ECO:0000256" key="3">
    <source>
        <dbReference type="SAM" id="SignalP"/>
    </source>
</evidence>
<keyword evidence="2 3" id="KW-0732">Signal</keyword>
<sequence>MLSKTFHTLPFAFTVLALSLGLSTARAAEPEIVLGTSVQLTGANANTGRYYQDAYKFTIDKINAAGGVKVDGKQYKLALKLYDNQSDVNLSVRQYTQLVSQDKVNFLLGGFASNFMVADSAVSEKYQIPMVQGGGASDQIFARGFKYIFGTLPAASDYFGSTIAMLKKVKPVPASVALLYADDSFDVSVAKGTRPLLKKAGLNVTIDEKYSDNANDFNSLLSQIKAKKVDAILVSGHETGILNFVRQAKSLNVSPKMYSFTVGVPSQDFRKALGKDADYAFGMTAWIPDASLKDKWFGDAVQFAAAYKTKYGYEPDYHAASGASDVETIVNAIEKANSLNPKKVRDAIAASNFESLYGKIAFSPSGQISLDQTVIQVQNGVLKSVFNGTNFLTPVQYPMPSWSGR</sequence>
<dbReference type="InterPro" id="IPR028081">
    <property type="entry name" value="Leu-bd"/>
</dbReference>
<dbReference type="InterPro" id="IPR051010">
    <property type="entry name" value="BCAA_transport"/>
</dbReference>
<proteinExistence type="inferred from homology"/>
<evidence type="ECO:0000256" key="1">
    <source>
        <dbReference type="ARBA" id="ARBA00010062"/>
    </source>
</evidence>
<accession>A0A4R3M8A6</accession>
<dbReference type="AlphaFoldDB" id="A0A4R3M8A6"/>
<dbReference type="PANTHER" id="PTHR30483">
    <property type="entry name" value="LEUCINE-SPECIFIC-BINDING PROTEIN"/>
    <property type="match status" value="1"/>
</dbReference>
<dbReference type="PANTHER" id="PTHR30483:SF37">
    <property type="entry name" value="ABC TRANSPORTER SUBSTRATE-BINDING PROTEIN"/>
    <property type="match status" value="1"/>
</dbReference>
<dbReference type="RefSeq" id="WP_132581599.1">
    <property type="nucleotide sequence ID" value="NZ_SMAJ01000005.1"/>
</dbReference>
<feature type="domain" description="Leucine-binding protein" evidence="4">
    <location>
        <begin position="32"/>
        <end position="378"/>
    </location>
</feature>
<comment type="similarity">
    <text evidence="1">Belongs to the leucine-binding protein family.</text>
</comment>
<feature type="signal peptide" evidence="3">
    <location>
        <begin position="1"/>
        <end position="27"/>
    </location>
</feature>